<keyword evidence="3" id="KW-1185">Reference proteome</keyword>
<sequence>MNDNKIESGSESSINNDYSLINTETWTDDNSKRFRPQANHTVPPKKKKTAHTSVYVSRIINKESYPPTSSPVTSKSKIYDPFEWKTLNQSLLNSKRQHKIDQDWADVYSKFFQFKLIYDDVKKKTYDYEKQKDNEINKLIKQSIPDRCTT</sequence>
<evidence type="ECO:0000313" key="2">
    <source>
        <dbReference type="EMBL" id="CAG8522332.1"/>
    </source>
</evidence>
<dbReference type="AlphaFoldDB" id="A0A9N9FAN0"/>
<dbReference type="OrthoDB" id="2352828at2759"/>
<evidence type="ECO:0000313" key="3">
    <source>
        <dbReference type="Proteomes" id="UP000789396"/>
    </source>
</evidence>
<dbReference type="EMBL" id="CAJVPZ010002975">
    <property type="protein sequence ID" value="CAG8522332.1"/>
    <property type="molecule type" value="Genomic_DNA"/>
</dbReference>
<name>A0A9N9FAN0_9GLOM</name>
<reference evidence="2" key="1">
    <citation type="submission" date="2021-06" db="EMBL/GenBank/DDBJ databases">
        <authorList>
            <person name="Kallberg Y."/>
            <person name="Tangrot J."/>
            <person name="Rosling A."/>
        </authorList>
    </citation>
    <scope>NUCLEOTIDE SEQUENCE</scope>
    <source>
        <strain evidence="2">IN212</strain>
    </source>
</reference>
<gene>
    <name evidence="2" type="ORF">RFULGI_LOCUS3410</name>
</gene>
<organism evidence="2 3">
    <name type="scientific">Racocetra fulgida</name>
    <dbReference type="NCBI Taxonomy" id="60492"/>
    <lineage>
        <taxon>Eukaryota</taxon>
        <taxon>Fungi</taxon>
        <taxon>Fungi incertae sedis</taxon>
        <taxon>Mucoromycota</taxon>
        <taxon>Glomeromycotina</taxon>
        <taxon>Glomeromycetes</taxon>
        <taxon>Diversisporales</taxon>
        <taxon>Gigasporaceae</taxon>
        <taxon>Racocetra</taxon>
    </lineage>
</organism>
<dbReference type="Proteomes" id="UP000789396">
    <property type="component" value="Unassembled WGS sequence"/>
</dbReference>
<comment type="caution">
    <text evidence="2">The sequence shown here is derived from an EMBL/GenBank/DDBJ whole genome shotgun (WGS) entry which is preliminary data.</text>
</comment>
<accession>A0A9N9FAN0</accession>
<proteinExistence type="predicted"/>
<protein>
    <submittedName>
        <fullName evidence="2">1315_t:CDS:1</fullName>
    </submittedName>
</protein>
<evidence type="ECO:0000256" key="1">
    <source>
        <dbReference type="SAM" id="MobiDB-lite"/>
    </source>
</evidence>
<feature type="region of interest" description="Disordered" evidence="1">
    <location>
        <begin position="29"/>
        <end position="50"/>
    </location>
</feature>